<comment type="caution">
    <text evidence="2">The sequence shown here is derived from an EMBL/GenBank/DDBJ whole genome shotgun (WGS) entry which is preliminary data.</text>
</comment>
<accession>A0A6A5BPL8</accession>
<keyword evidence="1" id="KW-0812">Transmembrane</keyword>
<dbReference type="AlphaFoldDB" id="A0A6A5BPL8"/>
<feature type="transmembrane region" description="Helical" evidence="1">
    <location>
        <begin position="272"/>
        <end position="291"/>
    </location>
</feature>
<dbReference type="VEuPathDB" id="AmoebaDB:NfTy_076470"/>
<organism evidence="2 3">
    <name type="scientific">Naegleria fowleri</name>
    <name type="common">Brain eating amoeba</name>
    <dbReference type="NCBI Taxonomy" id="5763"/>
    <lineage>
        <taxon>Eukaryota</taxon>
        <taxon>Discoba</taxon>
        <taxon>Heterolobosea</taxon>
        <taxon>Tetramitia</taxon>
        <taxon>Eutetramitia</taxon>
        <taxon>Vahlkampfiidae</taxon>
        <taxon>Naegleria</taxon>
    </lineage>
</organism>
<dbReference type="RefSeq" id="XP_044559582.1">
    <property type="nucleotide sequence ID" value="XM_044709968.1"/>
</dbReference>
<feature type="transmembrane region" description="Helical" evidence="1">
    <location>
        <begin position="303"/>
        <end position="321"/>
    </location>
</feature>
<keyword evidence="1" id="KW-1133">Transmembrane helix</keyword>
<sequence>MSCGDKLRLLKEKLEEPHSCTSSESSNKSKSSFWSVHNVTRYMSDILRLVSVSFETFRNSFISDSASSNSNARAMLENNLTLLIQTKNTEPQNITTACNAAMDEHRRKMMDCFKEAEKFPDRMTRCIDEQSLTNLTNTVSDLKENEKLDELKEEVLKYFDTQASKVYNRAAQLAMGVVILRGVMSLYNSTHSLKEYSEYCNDNIIVYKKILENCEAEIGDIIDEAIQHVDEFDDVIFNKLLLDIGRVNRLLESQMLSIKMDLNRCEQQQTSVLFVGLDATIGALGSLFFSYLNWRNMSQGTKFFNLTAVFVGLGNIVYGQMRAYNSCNKILNDYQRSQREYEKFNEISIQLKEIVSEMQR</sequence>
<reference evidence="2 3" key="1">
    <citation type="journal article" date="2019" name="Sci. Rep.">
        <title>Nanopore sequencing improves the draft genome of the human pathogenic amoeba Naegleria fowleri.</title>
        <authorList>
            <person name="Liechti N."/>
            <person name="Schurch N."/>
            <person name="Bruggmann R."/>
            <person name="Wittwer M."/>
        </authorList>
    </citation>
    <scope>NUCLEOTIDE SEQUENCE [LARGE SCALE GENOMIC DNA]</scope>
    <source>
        <strain evidence="2 3">ATCC 30894</strain>
    </source>
</reference>
<name>A0A6A5BPL8_NAEFO</name>
<evidence type="ECO:0000313" key="2">
    <source>
        <dbReference type="EMBL" id="KAF0974869.1"/>
    </source>
</evidence>
<dbReference type="OrthoDB" id="10366935at2759"/>
<dbReference type="VEuPathDB" id="AmoebaDB:NF0100340"/>
<dbReference type="VEuPathDB" id="AmoebaDB:FDP41_006343"/>
<dbReference type="GeneID" id="68113561"/>
<dbReference type="EMBL" id="VFQX01000051">
    <property type="protein sequence ID" value="KAF0974869.1"/>
    <property type="molecule type" value="Genomic_DNA"/>
</dbReference>
<dbReference type="Proteomes" id="UP000444721">
    <property type="component" value="Unassembled WGS sequence"/>
</dbReference>
<evidence type="ECO:0000256" key="1">
    <source>
        <dbReference type="SAM" id="Phobius"/>
    </source>
</evidence>
<evidence type="ECO:0000313" key="3">
    <source>
        <dbReference type="Proteomes" id="UP000444721"/>
    </source>
</evidence>
<protein>
    <submittedName>
        <fullName evidence="2">Uncharacterized protein</fullName>
    </submittedName>
</protein>
<proteinExistence type="predicted"/>
<keyword evidence="1" id="KW-0472">Membrane</keyword>
<gene>
    <name evidence="2" type="ORF">FDP41_006343</name>
</gene>
<keyword evidence="3" id="KW-1185">Reference proteome</keyword>